<dbReference type="RefSeq" id="WP_345438147.1">
    <property type="nucleotide sequence ID" value="NZ_BAABKO010000002.1"/>
</dbReference>
<reference evidence="3" key="1">
    <citation type="journal article" date="2019" name="Int. J. Syst. Evol. Microbiol.">
        <title>The Global Catalogue of Microorganisms (GCM) 10K type strain sequencing project: providing services to taxonomists for standard genome sequencing and annotation.</title>
        <authorList>
            <consortium name="The Broad Institute Genomics Platform"/>
            <consortium name="The Broad Institute Genome Sequencing Center for Infectious Disease"/>
            <person name="Wu L."/>
            <person name="Ma J."/>
        </authorList>
    </citation>
    <scope>NUCLEOTIDE SEQUENCE [LARGE SCALE GENOMIC DNA]</scope>
    <source>
        <strain evidence="3">JCM 18537</strain>
    </source>
</reference>
<protein>
    <recommendedName>
        <fullName evidence="1">Plasmid pRiA4b Orf3-like domain-containing protein</fullName>
    </recommendedName>
</protein>
<gene>
    <name evidence="2" type="ORF">GCM10023351_17530</name>
</gene>
<dbReference type="PANTHER" id="PTHR41878:SF1">
    <property type="entry name" value="TNPR PROTEIN"/>
    <property type="match status" value="1"/>
</dbReference>
<dbReference type="PANTHER" id="PTHR41878">
    <property type="entry name" value="LEXA REPRESSOR-RELATED"/>
    <property type="match status" value="1"/>
</dbReference>
<dbReference type="Proteomes" id="UP001501645">
    <property type="component" value="Unassembled WGS sequence"/>
</dbReference>
<dbReference type="Pfam" id="PF07929">
    <property type="entry name" value="PRiA4_ORF3"/>
    <property type="match status" value="1"/>
</dbReference>
<name>A0ABP9A4L3_9MICO</name>
<dbReference type="SUPFAM" id="SSF159941">
    <property type="entry name" value="MM3350-like"/>
    <property type="match status" value="1"/>
</dbReference>
<evidence type="ECO:0000313" key="3">
    <source>
        <dbReference type="Proteomes" id="UP001501645"/>
    </source>
</evidence>
<proteinExistence type="predicted"/>
<dbReference type="Gene3D" id="3.10.290.30">
    <property type="entry name" value="MM3350-like"/>
    <property type="match status" value="1"/>
</dbReference>
<accession>A0ABP9A4L3</accession>
<dbReference type="InterPro" id="IPR024047">
    <property type="entry name" value="MM3350-like_sf"/>
</dbReference>
<evidence type="ECO:0000259" key="1">
    <source>
        <dbReference type="Pfam" id="PF07929"/>
    </source>
</evidence>
<feature type="domain" description="Plasmid pRiA4b Orf3-like" evidence="1">
    <location>
        <begin position="8"/>
        <end position="180"/>
    </location>
</feature>
<keyword evidence="3" id="KW-1185">Reference proteome</keyword>
<sequence length="453" mass="49734">MDSDERLLLRVSLLDVEPEVWRTFEIDGQLSVGQLHRALQIVMGWRESHLHDVREESGAGKEPLRWGRPTGDDPDVLDEDAWTIVGAIEESPLLYRYDFGDGWEHRVEIVPGEVSGAGDPPVLLRDGANRAPWEDSGGPHGYDANRAALADPGHPDHASIREWVEETVGPWSPVDPAAFDPLGVQSELNLLFNPGGSGAHPADMSGLVTVDALRGPDDVALDSPLVAYAGELPPPVRMELRQHLHRTGVLAPTGMSPETAARIVRPFAWLVDRVGTDGVDLTSAGWLPPQMVLEGMTELGWLEGWIGKGNREDLTPPMANLRQTATRMGIVRVQKGRLRLAAEAKKAVGDPRRVLRLVARGLYRKLQDAEVDAAVLLLLAFADGTMPAQRWRSIAFGLEMVGWRHPDGDFSRADITSVAGQTEDLLGILFGWRVRMDAPATDDLRLFAREALR</sequence>
<dbReference type="InterPro" id="IPR012912">
    <property type="entry name" value="Plasmid_pRiA4b_Orf3-like"/>
</dbReference>
<dbReference type="EMBL" id="BAABKO010000002">
    <property type="protein sequence ID" value="GAA4773608.1"/>
    <property type="molecule type" value="Genomic_DNA"/>
</dbReference>
<comment type="caution">
    <text evidence="2">The sequence shown here is derived from an EMBL/GenBank/DDBJ whole genome shotgun (WGS) entry which is preliminary data.</text>
</comment>
<evidence type="ECO:0000313" key="2">
    <source>
        <dbReference type="EMBL" id="GAA4773608.1"/>
    </source>
</evidence>
<organism evidence="2 3">
    <name type="scientific">Microbacterium gilvum</name>
    <dbReference type="NCBI Taxonomy" id="1336204"/>
    <lineage>
        <taxon>Bacteria</taxon>
        <taxon>Bacillati</taxon>
        <taxon>Actinomycetota</taxon>
        <taxon>Actinomycetes</taxon>
        <taxon>Micrococcales</taxon>
        <taxon>Microbacteriaceae</taxon>
        <taxon>Microbacterium</taxon>
    </lineage>
</organism>